<keyword evidence="2" id="KW-0479">Metal-binding</keyword>
<dbReference type="CDD" id="cd03316">
    <property type="entry name" value="MR_like"/>
    <property type="match status" value="1"/>
</dbReference>
<dbReference type="SFLD" id="SFLDS00001">
    <property type="entry name" value="Enolase"/>
    <property type="match status" value="1"/>
</dbReference>
<dbReference type="SUPFAM" id="SSF54826">
    <property type="entry name" value="Enolase N-terminal domain-like"/>
    <property type="match status" value="1"/>
</dbReference>
<dbReference type="PANTHER" id="PTHR13794:SF58">
    <property type="entry name" value="MITOCHONDRIAL ENOLASE SUPERFAMILY MEMBER 1"/>
    <property type="match status" value="1"/>
</dbReference>
<dbReference type="InterPro" id="IPR046945">
    <property type="entry name" value="RHMD-like"/>
</dbReference>
<organism evidence="5 6">
    <name type="scientific">Meganyctiphanes norvegica</name>
    <name type="common">Northern krill</name>
    <name type="synonym">Thysanopoda norvegica</name>
    <dbReference type="NCBI Taxonomy" id="48144"/>
    <lineage>
        <taxon>Eukaryota</taxon>
        <taxon>Metazoa</taxon>
        <taxon>Ecdysozoa</taxon>
        <taxon>Arthropoda</taxon>
        <taxon>Crustacea</taxon>
        <taxon>Multicrustacea</taxon>
        <taxon>Malacostraca</taxon>
        <taxon>Eumalacostraca</taxon>
        <taxon>Eucarida</taxon>
        <taxon>Euphausiacea</taxon>
        <taxon>Euphausiidae</taxon>
        <taxon>Meganyctiphanes</taxon>
    </lineage>
</organism>
<evidence type="ECO:0000313" key="5">
    <source>
        <dbReference type="EMBL" id="CAL4149353.1"/>
    </source>
</evidence>
<evidence type="ECO:0000256" key="2">
    <source>
        <dbReference type="ARBA" id="ARBA00022723"/>
    </source>
</evidence>
<dbReference type="InterPro" id="IPR018110">
    <property type="entry name" value="Mandel_Rmase/mucon_lact_enz_CS"/>
</dbReference>
<protein>
    <recommendedName>
        <fullName evidence="4">Mandelate racemase/muconate lactonizing enzyme C-terminal domain-containing protein</fullName>
    </recommendedName>
</protein>
<dbReference type="InterPro" id="IPR013342">
    <property type="entry name" value="Mandelate_racemase_C"/>
</dbReference>
<dbReference type="InterPro" id="IPR029017">
    <property type="entry name" value="Enolase-like_N"/>
</dbReference>
<dbReference type="InterPro" id="IPR036849">
    <property type="entry name" value="Enolase-like_C_sf"/>
</dbReference>
<proteinExistence type="predicted"/>
<evidence type="ECO:0000256" key="1">
    <source>
        <dbReference type="ARBA" id="ARBA00001946"/>
    </source>
</evidence>
<reference evidence="5 6" key="1">
    <citation type="submission" date="2024-05" db="EMBL/GenBank/DDBJ databases">
        <authorList>
            <person name="Wallberg A."/>
        </authorList>
    </citation>
    <scope>NUCLEOTIDE SEQUENCE [LARGE SCALE GENOMIC DNA]</scope>
</reference>
<evidence type="ECO:0000256" key="3">
    <source>
        <dbReference type="ARBA" id="ARBA00022842"/>
    </source>
</evidence>
<dbReference type="PROSITE" id="PS00908">
    <property type="entry name" value="MR_MLE_1"/>
    <property type="match status" value="1"/>
</dbReference>
<dbReference type="SFLD" id="SFLDG00179">
    <property type="entry name" value="mandelate_racemase"/>
    <property type="match status" value="1"/>
</dbReference>
<dbReference type="SMART" id="SM00922">
    <property type="entry name" value="MR_MLE"/>
    <property type="match status" value="1"/>
</dbReference>
<dbReference type="Proteomes" id="UP001497623">
    <property type="component" value="Unassembled WGS sequence"/>
</dbReference>
<gene>
    <name evidence="5" type="ORF">MNOR_LOCUS30428</name>
</gene>
<dbReference type="SUPFAM" id="SSF51604">
    <property type="entry name" value="Enolase C-terminal domain-like"/>
    <property type="match status" value="1"/>
</dbReference>
<dbReference type="InterPro" id="IPR029065">
    <property type="entry name" value="Enolase_C-like"/>
</dbReference>
<evidence type="ECO:0000259" key="4">
    <source>
        <dbReference type="SMART" id="SM00922"/>
    </source>
</evidence>
<dbReference type="AlphaFoldDB" id="A0AAV2RZF6"/>
<dbReference type="Gene3D" id="3.20.20.120">
    <property type="entry name" value="Enolase-like C-terminal domain"/>
    <property type="match status" value="1"/>
</dbReference>
<dbReference type="GO" id="GO:0016052">
    <property type="term" value="P:carbohydrate catabolic process"/>
    <property type="evidence" value="ECO:0007669"/>
    <property type="project" value="TreeGrafter"/>
</dbReference>
<sequence>MSNKEYYDRIDSIEVFILRAPLGKAKFWSSQSPFPERNSLLVKITSGDISGWGEAGQYGPPEPVAAAIEHVLAKRVIGKSIKPTVIHEELYSFSRDFGQRGTYIDAISGIDVALWDLLGKKLEVPVCTLLGGAFRTRVKVYATGCYYRHDHDDPATIDIENEVKACANEAKSFKGAGFGAVKIKVGLLSVENDLKRIAAVRDAIGPNMKLMVDANHAYSVPTAVHLAKEMEKYNVSWFEEPVVPEDIEGYRRVQAKTFIPISGGECSFMRYGFRDLFVGPNGPCVDIAQPDIAASGGLSEFMKIATLASTFGVTLIPHVWGSGVGLAAGLHAVATLPLTPYTCNPVYMENEPVIEFDRNPNALRDEILKGPKFTLGEDGAIAVPLDKPGLGVEVDEDAIKRFHVPLQK</sequence>
<dbReference type="GO" id="GO:0016836">
    <property type="term" value="F:hydro-lyase activity"/>
    <property type="evidence" value="ECO:0007669"/>
    <property type="project" value="TreeGrafter"/>
</dbReference>
<evidence type="ECO:0000313" key="6">
    <source>
        <dbReference type="Proteomes" id="UP001497623"/>
    </source>
</evidence>
<dbReference type="Pfam" id="PF13378">
    <property type="entry name" value="MR_MLE_C"/>
    <property type="match status" value="1"/>
</dbReference>
<dbReference type="EMBL" id="CAXKWB010037148">
    <property type="protein sequence ID" value="CAL4149353.1"/>
    <property type="molecule type" value="Genomic_DNA"/>
</dbReference>
<feature type="domain" description="Mandelate racemase/muconate lactonizing enzyme C-terminal" evidence="4">
    <location>
        <begin position="163"/>
        <end position="260"/>
    </location>
</feature>
<comment type="caution">
    <text evidence="5">The sequence shown here is derived from an EMBL/GenBank/DDBJ whole genome shotgun (WGS) entry which is preliminary data.</text>
</comment>
<dbReference type="GO" id="GO:0000287">
    <property type="term" value="F:magnesium ion binding"/>
    <property type="evidence" value="ECO:0007669"/>
    <property type="project" value="TreeGrafter"/>
</dbReference>
<dbReference type="InterPro" id="IPR013341">
    <property type="entry name" value="Mandelate_racemase_N_dom"/>
</dbReference>
<comment type="cofactor">
    <cofactor evidence="1">
        <name>Mg(2+)</name>
        <dbReference type="ChEBI" id="CHEBI:18420"/>
    </cofactor>
</comment>
<dbReference type="Pfam" id="PF02746">
    <property type="entry name" value="MR_MLE_N"/>
    <property type="match status" value="1"/>
</dbReference>
<dbReference type="GO" id="GO:0009063">
    <property type="term" value="P:amino acid catabolic process"/>
    <property type="evidence" value="ECO:0007669"/>
    <property type="project" value="InterPro"/>
</dbReference>
<dbReference type="Gene3D" id="3.30.390.10">
    <property type="entry name" value="Enolase-like, N-terminal domain"/>
    <property type="match status" value="1"/>
</dbReference>
<keyword evidence="3" id="KW-0460">Magnesium</keyword>
<accession>A0AAV2RZF6</accession>
<dbReference type="PANTHER" id="PTHR13794">
    <property type="entry name" value="ENOLASE SUPERFAMILY, MANDELATE RACEMASE"/>
    <property type="match status" value="1"/>
</dbReference>
<name>A0AAV2RZF6_MEGNR</name>
<keyword evidence="6" id="KW-1185">Reference proteome</keyword>